<name>A0ABQ0ANI6_9RHOB</name>
<protein>
    <recommendedName>
        <fullName evidence="3">DUF2155 domain-containing protein</fullName>
    </recommendedName>
</protein>
<gene>
    <name evidence="1" type="ORF">NBRC116598_28960</name>
</gene>
<evidence type="ECO:0000313" key="2">
    <source>
        <dbReference type="Proteomes" id="UP001441944"/>
    </source>
</evidence>
<comment type="caution">
    <text evidence="1">The sequence shown here is derived from an EMBL/GenBank/DDBJ whole genome shotgun (WGS) entry which is preliminary data.</text>
</comment>
<evidence type="ECO:0000313" key="1">
    <source>
        <dbReference type="EMBL" id="GAA6197452.1"/>
    </source>
</evidence>
<keyword evidence="2" id="KW-1185">Reference proteome</keyword>
<proteinExistence type="predicted"/>
<sequence length="145" mass="15250">MILGRAFSGLSDALRAMPLAFGLLALGLSTTVAPSPLFAQEPAERGVAAILRGLDKVNGHHADIEVQVGGSAEIYGLIVTLAECRYPVANPTGDAYAYLTIRDPLSGEVFFDGWMIASSPALSALDHARYDVWVIRCNSSAGEGS</sequence>
<dbReference type="Pfam" id="PF09923">
    <property type="entry name" value="DUF2155"/>
    <property type="match status" value="1"/>
</dbReference>
<evidence type="ECO:0008006" key="3">
    <source>
        <dbReference type="Google" id="ProtNLM"/>
    </source>
</evidence>
<organism evidence="1 2">
    <name type="scientific">Pseudophaeobacter arcticus</name>
    <dbReference type="NCBI Taxonomy" id="385492"/>
    <lineage>
        <taxon>Bacteria</taxon>
        <taxon>Pseudomonadati</taxon>
        <taxon>Pseudomonadota</taxon>
        <taxon>Alphaproteobacteria</taxon>
        <taxon>Rhodobacterales</taxon>
        <taxon>Paracoccaceae</taxon>
        <taxon>Pseudophaeobacter</taxon>
    </lineage>
</organism>
<accession>A0ABQ0ANI6</accession>
<dbReference type="InterPro" id="IPR019225">
    <property type="entry name" value="DUF2155"/>
</dbReference>
<dbReference type="EMBL" id="BAABWU010000012">
    <property type="protein sequence ID" value="GAA6197452.1"/>
    <property type="molecule type" value="Genomic_DNA"/>
</dbReference>
<dbReference type="Proteomes" id="UP001441944">
    <property type="component" value="Unassembled WGS sequence"/>
</dbReference>
<reference evidence="1 2" key="1">
    <citation type="submission" date="2024-04" db="EMBL/GenBank/DDBJ databases">
        <title>Draft genome sequence of Pseudophaeobacter arcticus NBRC 116598.</title>
        <authorList>
            <person name="Miyakawa T."/>
            <person name="Kusuya Y."/>
            <person name="Miura T."/>
        </authorList>
    </citation>
    <scope>NUCLEOTIDE SEQUENCE [LARGE SCALE GENOMIC DNA]</scope>
    <source>
        <strain evidence="1 2">SU-CL00105</strain>
    </source>
</reference>